<evidence type="ECO:0000313" key="2">
    <source>
        <dbReference type="Proteomes" id="UP000821865"/>
    </source>
</evidence>
<accession>A0ACB8DDE1</accession>
<name>A0ACB8DDE1_DERSI</name>
<protein>
    <submittedName>
        <fullName evidence="1">Uncharacterized protein</fullName>
    </submittedName>
</protein>
<evidence type="ECO:0000313" key="1">
    <source>
        <dbReference type="EMBL" id="KAH7966284.1"/>
    </source>
</evidence>
<reference evidence="1" key="1">
    <citation type="submission" date="2020-05" db="EMBL/GenBank/DDBJ databases">
        <title>Large-scale comparative analyses of tick genomes elucidate their genetic diversity and vector capacities.</title>
        <authorList>
            <person name="Jia N."/>
            <person name="Wang J."/>
            <person name="Shi W."/>
            <person name="Du L."/>
            <person name="Sun Y."/>
            <person name="Zhan W."/>
            <person name="Jiang J."/>
            <person name="Wang Q."/>
            <person name="Zhang B."/>
            <person name="Ji P."/>
            <person name="Sakyi L.B."/>
            <person name="Cui X."/>
            <person name="Yuan T."/>
            <person name="Jiang B."/>
            <person name="Yang W."/>
            <person name="Lam T.T.-Y."/>
            <person name="Chang Q."/>
            <person name="Ding S."/>
            <person name="Wang X."/>
            <person name="Zhu J."/>
            <person name="Ruan X."/>
            <person name="Zhao L."/>
            <person name="Wei J."/>
            <person name="Que T."/>
            <person name="Du C."/>
            <person name="Cheng J."/>
            <person name="Dai P."/>
            <person name="Han X."/>
            <person name="Huang E."/>
            <person name="Gao Y."/>
            <person name="Liu J."/>
            <person name="Shao H."/>
            <person name="Ye R."/>
            <person name="Li L."/>
            <person name="Wei W."/>
            <person name="Wang X."/>
            <person name="Wang C."/>
            <person name="Yang T."/>
            <person name="Huo Q."/>
            <person name="Li W."/>
            <person name="Guo W."/>
            <person name="Chen H."/>
            <person name="Zhou L."/>
            <person name="Ni X."/>
            <person name="Tian J."/>
            <person name="Zhou Y."/>
            <person name="Sheng Y."/>
            <person name="Liu T."/>
            <person name="Pan Y."/>
            <person name="Xia L."/>
            <person name="Li J."/>
            <person name="Zhao F."/>
            <person name="Cao W."/>
        </authorList>
    </citation>
    <scope>NUCLEOTIDE SEQUENCE</scope>
    <source>
        <strain evidence="1">Dsil-2018</strain>
    </source>
</reference>
<dbReference type="EMBL" id="CM023471">
    <property type="protein sequence ID" value="KAH7966284.1"/>
    <property type="molecule type" value="Genomic_DNA"/>
</dbReference>
<dbReference type="Proteomes" id="UP000821865">
    <property type="component" value="Chromosome 2"/>
</dbReference>
<gene>
    <name evidence="1" type="ORF">HPB49_015017</name>
</gene>
<sequence>MPDTGHAEASLRDYWSQRWSTQDSPWTRHGIHALLRDNADAVLAGKREGTVFLPMCGDATELKWFYDQGFRVVGVEFLETVARSFFAANDLTPLEGHSNVNGCKILQTFHQQDTFRCP</sequence>
<organism evidence="1 2">
    <name type="scientific">Dermacentor silvarum</name>
    <name type="common">Tick</name>
    <dbReference type="NCBI Taxonomy" id="543639"/>
    <lineage>
        <taxon>Eukaryota</taxon>
        <taxon>Metazoa</taxon>
        <taxon>Ecdysozoa</taxon>
        <taxon>Arthropoda</taxon>
        <taxon>Chelicerata</taxon>
        <taxon>Arachnida</taxon>
        <taxon>Acari</taxon>
        <taxon>Parasitiformes</taxon>
        <taxon>Ixodida</taxon>
        <taxon>Ixodoidea</taxon>
        <taxon>Ixodidae</taxon>
        <taxon>Rhipicephalinae</taxon>
        <taxon>Dermacentor</taxon>
    </lineage>
</organism>
<keyword evidence="2" id="KW-1185">Reference proteome</keyword>
<proteinExistence type="predicted"/>
<comment type="caution">
    <text evidence="1">The sequence shown here is derived from an EMBL/GenBank/DDBJ whole genome shotgun (WGS) entry which is preliminary data.</text>
</comment>